<dbReference type="InterPro" id="IPR029045">
    <property type="entry name" value="ClpP/crotonase-like_dom_sf"/>
</dbReference>
<keyword evidence="4" id="KW-1185">Reference proteome</keyword>
<reference evidence="3" key="1">
    <citation type="journal article" date="2014" name="Int. J. Syst. Evol. Microbiol.">
        <title>Complete genome sequence of Corynebacterium casei LMG S-19264T (=DSM 44701T), isolated from a smear-ripened cheese.</title>
        <authorList>
            <consortium name="US DOE Joint Genome Institute (JGI-PGF)"/>
            <person name="Walter F."/>
            <person name="Albersmeier A."/>
            <person name="Kalinowski J."/>
            <person name="Ruckert C."/>
        </authorList>
    </citation>
    <scope>NUCLEOTIDE SEQUENCE</scope>
    <source>
        <strain evidence="3">CGMCC 1.6293</strain>
    </source>
</reference>
<dbReference type="PROSITE" id="PS00166">
    <property type="entry name" value="ENOYL_COA_HYDRATASE"/>
    <property type="match status" value="1"/>
</dbReference>
<name>A0A917TDA5_9RHOB</name>
<dbReference type="InterPro" id="IPR014748">
    <property type="entry name" value="Enoyl-CoA_hydra_C"/>
</dbReference>
<dbReference type="Gene3D" id="3.90.226.10">
    <property type="entry name" value="2-enoyl-CoA Hydratase, Chain A, domain 1"/>
    <property type="match status" value="1"/>
</dbReference>
<organism evidence="3 4">
    <name type="scientific">Pseudooceanicola nanhaiensis</name>
    <dbReference type="NCBI Taxonomy" id="375761"/>
    <lineage>
        <taxon>Bacteria</taxon>
        <taxon>Pseudomonadati</taxon>
        <taxon>Pseudomonadota</taxon>
        <taxon>Alphaproteobacteria</taxon>
        <taxon>Rhodobacterales</taxon>
        <taxon>Paracoccaceae</taxon>
        <taxon>Pseudooceanicola</taxon>
    </lineage>
</organism>
<dbReference type="SUPFAM" id="SSF52096">
    <property type="entry name" value="ClpP/crotonase"/>
    <property type="match status" value="1"/>
</dbReference>
<dbReference type="InterPro" id="IPR018376">
    <property type="entry name" value="Enoyl-CoA_hyd/isom_CS"/>
</dbReference>
<comment type="similarity">
    <text evidence="1 2">Belongs to the enoyl-CoA hydratase/isomerase family.</text>
</comment>
<dbReference type="RefSeq" id="WP_211249950.1">
    <property type="nucleotide sequence ID" value="NZ_BMLF01000008.1"/>
</dbReference>
<evidence type="ECO:0000313" key="4">
    <source>
        <dbReference type="Proteomes" id="UP000649829"/>
    </source>
</evidence>
<dbReference type="AlphaFoldDB" id="A0A917TDA5"/>
<evidence type="ECO:0000313" key="3">
    <source>
        <dbReference type="EMBL" id="GGM16395.1"/>
    </source>
</evidence>
<evidence type="ECO:0000256" key="2">
    <source>
        <dbReference type="RuleBase" id="RU003707"/>
    </source>
</evidence>
<dbReference type="GO" id="GO:0003824">
    <property type="term" value="F:catalytic activity"/>
    <property type="evidence" value="ECO:0007669"/>
    <property type="project" value="InterPro"/>
</dbReference>
<dbReference type="EMBL" id="BMLF01000008">
    <property type="protein sequence ID" value="GGM16395.1"/>
    <property type="molecule type" value="Genomic_DNA"/>
</dbReference>
<dbReference type="Pfam" id="PF00378">
    <property type="entry name" value="ECH_1"/>
    <property type="match status" value="1"/>
</dbReference>
<dbReference type="Proteomes" id="UP000649829">
    <property type="component" value="Unassembled WGS sequence"/>
</dbReference>
<reference evidence="3" key="2">
    <citation type="submission" date="2020-09" db="EMBL/GenBank/DDBJ databases">
        <authorList>
            <person name="Sun Q."/>
            <person name="Zhou Y."/>
        </authorList>
    </citation>
    <scope>NUCLEOTIDE SEQUENCE</scope>
    <source>
        <strain evidence="3">CGMCC 1.6293</strain>
    </source>
</reference>
<protein>
    <submittedName>
        <fullName evidence="3">Enoyl CoA dehydratase/isomerase</fullName>
    </submittedName>
</protein>
<sequence length="281" mass="29747">MRTDLRFAMANGRDGARVRQTSDPEHLVTDICLLDHRDGILTITLNRPEVRNAANRALSEAVAAAILGFEADPALRVAIISGTGGCFCSGMELKAFARGEDPRIGERGLFGFNDAVLAKPVIAALEGPAVAGGFETVLNCDLVVAGDTAHFGLPEVRRGLAATGGGLFRLPRKIPQNIAMELALTGDMLDAPQAAQLGLVNRLVPAEQALAAARELARGIAANAPLSVEASKDVMLRQQDWTVAESIPIQDAIADRIMASADAREGALAFAEKRPPRWLGR</sequence>
<evidence type="ECO:0000256" key="1">
    <source>
        <dbReference type="ARBA" id="ARBA00005254"/>
    </source>
</evidence>
<dbReference type="Gene3D" id="1.10.12.10">
    <property type="entry name" value="Lyase 2-enoyl-coa Hydratase, Chain A, domain 2"/>
    <property type="match status" value="1"/>
</dbReference>
<dbReference type="CDD" id="cd06558">
    <property type="entry name" value="crotonase-like"/>
    <property type="match status" value="1"/>
</dbReference>
<dbReference type="NCBIfam" id="NF006100">
    <property type="entry name" value="PRK08252.1"/>
    <property type="match status" value="1"/>
</dbReference>
<dbReference type="PANTHER" id="PTHR43802">
    <property type="entry name" value="ENOYL-COA HYDRATASE"/>
    <property type="match status" value="1"/>
</dbReference>
<proteinExistence type="inferred from homology"/>
<dbReference type="PANTHER" id="PTHR43802:SF1">
    <property type="entry name" value="IP11341P-RELATED"/>
    <property type="match status" value="1"/>
</dbReference>
<accession>A0A917TDA5</accession>
<comment type="caution">
    <text evidence="3">The sequence shown here is derived from an EMBL/GenBank/DDBJ whole genome shotgun (WGS) entry which is preliminary data.</text>
</comment>
<dbReference type="InterPro" id="IPR001753">
    <property type="entry name" value="Enoyl-CoA_hydra/iso"/>
</dbReference>
<gene>
    <name evidence="3" type="ORF">GCM10011534_42870</name>
</gene>